<dbReference type="OrthoDB" id="2369163at2"/>
<sequence>MDRLNPAMRIKVKRDTVYIPDADGSVYFRNNIGTFRMKGDMIERWVDQLMPMFNGEHTLEQLTDDLPDEYQQQIYQVAGTLLQNGFLQDVSQDKPHDLSREMMSTYAAQIEFLDQFGGSGGYRFQKYREENVLVIGAGPFLLSVIHALLESGCVQFHYAMTGETPTDRERLETLIENTRRKDPQVKLEELELTSWGKVEWSEAIEPFTAILYTSAQANKDEISVIHSVCREREKVFIPALFVLQKGMVGPLIHPQSEACFESAWRRLHRQALSADPDHHAFSMTAAAMLANIAVFEWFKYVTGVVETEAPDKIYLLNLETLEGSWQSFMRHPMLRVDMSMEVLDESDLQSRLLKEAEQKESLLSLFPSWISSGTGIFDRWDEGELTQLPLTQCIVTAVDPVADGPAELLPSVVCAGYTHDEARREAGLLGAEMYVGRMVNHLATQNKVFQRGVDGNIGIGAGETAAEGLNRALLHYLTLTYVSEMKGRQPTARPVHVGSIADEQSQFYMRSFATLGEETTIAKGHDVCGFPVFWVGTRFGWFGSVGLQELDALRKALMHALHRIQDQSTQLSKYVLTAQSVALTGETTELTLIPSKEESESEVWQHAVEVLALHHNKPLIINAAIEPFLEEDLGGVFALLLSREVRP</sequence>
<accession>A0A4U2Y8J7</accession>
<protein>
    <submittedName>
        <fullName evidence="1">Putative thiazole-containing bacteriocin maturation protein</fullName>
    </submittedName>
</protein>
<dbReference type="Gene3D" id="3.90.930.60">
    <property type="match status" value="1"/>
</dbReference>
<dbReference type="RefSeq" id="WP_137029150.1">
    <property type="nucleotide sequence ID" value="NZ_SZNK01000001.1"/>
</dbReference>
<dbReference type="EMBL" id="SZNK01000001">
    <property type="protein sequence ID" value="TKI55621.1"/>
    <property type="molecule type" value="Genomic_DNA"/>
</dbReference>
<dbReference type="NCBIfam" id="TIGR03693">
    <property type="entry name" value="ocin_ThiF_like"/>
    <property type="match status" value="1"/>
</dbReference>
<gene>
    <name evidence="1" type="ORF">E8L90_09280</name>
</gene>
<dbReference type="InterPro" id="IPR022368">
    <property type="entry name" value="Thiazole_bacteriocin_mat_put"/>
</dbReference>
<proteinExistence type="predicted"/>
<dbReference type="Gene3D" id="3.40.50.720">
    <property type="entry name" value="NAD(P)-binding Rossmann-like Domain"/>
    <property type="match status" value="1"/>
</dbReference>
<organism evidence="1 2">
    <name type="scientific">Brevibacillus antibioticus</name>
    <dbReference type="NCBI Taxonomy" id="2570228"/>
    <lineage>
        <taxon>Bacteria</taxon>
        <taxon>Bacillati</taxon>
        <taxon>Bacillota</taxon>
        <taxon>Bacilli</taxon>
        <taxon>Bacillales</taxon>
        <taxon>Paenibacillaceae</taxon>
        <taxon>Brevibacillus</taxon>
    </lineage>
</organism>
<dbReference type="GO" id="GO:0008641">
    <property type="term" value="F:ubiquitin-like modifier activating enzyme activity"/>
    <property type="evidence" value="ECO:0007669"/>
    <property type="project" value="InterPro"/>
</dbReference>
<dbReference type="AlphaFoldDB" id="A0A4U2Y8J7"/>
<dbReference type="InterPro" id="IPR035985">
    <property type="entry name" value="Ubiquitin-activating_enz"/>
</dbReference>
<comment type="caution">
    <text evidence="1">The sequence shown here is derived from an EMBL/GenBank/DDBJ whole genome shotgun (WGS) entry which is preliminary data.</text>
</comment>
<name>A0A4U2Y8J7_9BACL</name>
<reference evidence="1 2" key="1">
    <citation type="submission" date="2019-04" db="EMBL/GenBank/DDBJ databases">
        <title>Whole genome sequencing of Brevibacillus sp. TGS2-1.</title>
        <authorList>
            <person name="Choi A."/>
        </authorList>
    </citation>
    <scope>NUCLEOTIDE SEQUENCE [LARGE SCALE GENOMIC DNA]</scope>
    <source>
        <strain evidence="1 2">TGS2-1</strain>
    </source>
</reference>
<keyword evidence="2" id="KW-1185">Reference proteome</keyword>
<dbReference type="Proteomes" id="UP000307841">
    <property type="component" value="Unassembled WGS sequence"/>
</dbReference>
<evidence type="ECO:0000313" key="2">
    <source>
        <dbReference type="Proteomes" id="UP000307841"/>
    </source>
</evidence>
<evidence type="ECO:0000313" key="1">
    <source>
        <dbReference type="EMBL" id="TKI55621.1"/>
    </source>
</evidence>
<dbReference type="SUPFAM" id="SSF69572">
    <property type="entry name" value="Activating enzymes of the ubiquitin-like proteins"/>
    <property type="match status" value="1"/>
</dbReference>